<dbReference type="InterPro" id="IPR009006">
    <property type="entry name" value="Ala_racemase/Decarboxylase_C"/>
</dbReference>
<dbReference type="InterPro" id="IPR000821">
    <property type="entry name" value="Ala_racemase"/>
</dbReference>
<dbReference type="SUPFAM" id="SSF50621">
    <property type="entry name" value="Alanine racemase C-terminal domain-like"/>
    <property type="match status" value="1"/>
</dbReference>
<dbReference type="SUPFAM" id="SSF51419">
    <property type="entry name" value="PLP-binding barrel"/>
    <property type="match status" value="1"/>
</dbReference>
<evidence type="ECO:0000313" key="5">
    <source>
        <dbReference type="EMBL" id="GAA4766351.1"/>
    </source>
</evidence>
<dbReference type="PANTHER" id="PTHR30511:SF0">
    <property type="entry name" value="ALANINE RACEMASE, CATABOLIC-RELATED"/>
    <property type="match status" value="1"/>
</dbReference>
<evidence type="ECO:0000256" key="3">
    <source>
        <dbReference type="ARBA" id="ARBA00023235"/>
    </source>
</evidence>
<dbReference type="InterPro" id="IPR029066">
    <property type="entry name" value="PLP-binding_barrel"/>
</dbReference>
<gene>
    <name evidence="5" type="primary">alr_1</name>
    <name evidence="5" type="ORF">GCM10023351_06990</name>
</gene>
<proteinExistence type="predicted"/>
<organism evidence="5 6">
    <name type="scientific">Microbacterium gilvum</name>
    <dbReference type="NCBI Taxonomy" id="1336204"/>
    <lineage>
        <taxon>Bacteria</taxon>
        <taxon>Bacillati</taxon>
        <taxon>Actinomycetota</taxon>
        <taxon>Actinomycetes</taxon>
        <taxon>Micrococcales</taxon>
        <taxon>Microbacteriaceae</taxon>
        <taxon>Microbacterium</taxon>
    </lineage>
</organism>
<evidence type="ECO:0000256" key="2">
    <source>
        <dbReference type="ARBA" id="ARBA00022898"/>
    </source>
</evidence>
<dbReference type="InterPro" id="IPR020622">
    <property type="entry name" value="Ala_racemase_pyridoxalP-BS"/>
</dbReference>
<sequence length="345" mass="35652">MTELRIDLARLRANVRAVAERVAPAALLVVVKDDAYGHGVEPVVAAALDERVSWFGAIDVPSAARAKAAAGERARVFCWATLPEEAVAGALDAGLELGVGDAGYLERVARIASGRGAAAPVHLKIDTGLHRNGVRPEEWPSFTARAAALERDGAIRVVGLWSHISEASDAEDDLSRAVFEEAGRVALDAGLRPDVRHLAASAAAWHRPAFRGDLVRIGAFCYGVRSAGDDDIPGVAPAASLVADVVGIGAEGVEIGVGWLDGVFSTLAGRIEVGTPAGARTLLDVAETTSTVASWPGAAVGDKVVVFGPGTTGEWTPTSVGEAAGTVGEEPLLRLSPLIPRVHVD</sequence>
<comment type="caution">
    <text evidence="5">The sequence shown here is derived from an EMBL/GenBank/DDBJ whole genome shotgun (WGS) entry which is preliminary data.</text>
</comment>
<keyword evidence="6" id="KW-1185">Reference proteome</keyword>
<dbReference type="EMBL" id="BAABKO010000001">
    <property type="protein sequence ID" value="GAA4766351.1"/>
    <property type="molecule type" value="Genomic_DNA"/>
</dbReference>
<dbReference type="PANTHER" id="PTHR30511">
    <property type="entry name" value="ALANINE RACEMASE"/>
    <property type="match status" value="1"/>
</dbReference>
<dbReference type="InterPro" id="IPR001608">
    <property type="entry name" value="Ala_racemase_N"/>
</dbReference>
<name>A0ABP8ZU86_9MICO</name>
<protein>
    <submittedName>
        <fullName evidence="5">Alanine racemase</fullName>
    </submittedName>
</protein>
<evidence type="ECO:0000259" key="4">
    <source>
        <dbReference type="Pfam" id="PF01168"/>
    </source>
</evidence>
<feature type="domain" description="Alanine racemase N-terminal" evidence="4">
    <location>
        <begin position="6"/>
        <end position="225"/>
    </location>
</feature>
<reference evidence="6" key="1">
    <citation type="journal article" date="2019" name="Int. J. Syst. Evol. Microbiol.">
        <title>The Global Catalogue of Microorganisms (GCM) 10K type strain sequencing project: providing services to taxonomists for standard genome sequencing and annotation.</title>
        <authorList>
            <consortium name="The Broad Institute Genomics Platform"/>
            <consortium name="The Broad Institute Genome Sequencing Center for Infectious Disease"/>
            <person name="Wu L."/>
            <person name="Ma J."/>
        </authorList>
    </citation>
    <scope>NUCLEOTIDE SEQUENCE [LARGE SCALE GENOMIC DNA]</scope>
    <source>
        <strain evidence="6">JCM 18537</strain>
    </source>
</reference>
<dbReference type="Proteomes" id="UP001501645">
    <property type="component" value="Unassembled WGS sequence"/>
</dbReference>
<dbReference type="Pfam" id="PF01168">
    <property type="entry name" value="Ala_racemase_N"/>
    <property type="match status" value="1"/>
</dbReference>
<dbReference type="RefSeq" id="WP_345435984.1">
    <property type="nucleotide sequence ID" value="NZ_BAABKO010000001.1"/>
</dbReference>
<keyword evidence="3" id="KW-0413">Isomerase</keyword>
<dbReference type="PRINTS" id="PR00992">
    <property type="entry name" value="ALARACEMASE"/>
</dbReference>
<dbReference type="Gene3D" id="3.20.20.10">
    <property type="entry name" value="Alanine racemase"/>
    <property type="match status" value="1"/>
</dbReference>
<evidence type="ECO:0000256" key="1">
    <source>
        <dbReference type="ARBA" id="ARBA00001933"/>
    </source>
</evidence>
<dbReference type="PROSITE" id="PS00395">
    <property type="entry name" value="ALANINE_RACEMASE"/>
    <property type="match status" value="1"/>
</dbReference>
<accession>A0ABP8ZU86</accession>
<dbReference type="Gene3D" id="2.40.37.10">
    <property type="entry name" value="Lyase, Ornithine Decarboxylase, Chain A, domain 1"/>
    <property type="match status" value="2"/>
</dbReference>
<keyword evidence="2" id="KW-0663">Pyridoxal phosphate</keyword>
<evidence type="ECO:0000313" key="6">
    <source>
        <dbReference type="Proteomes" id="UP001501645"/>
    </source>
</evidence>
<comment type="cofactor">
    <cofactor evidence="1">
        <name>pyridoxal 5'-phosphate</name>
        <dbReference type="ChEBI" id="CHEBI:597326"/>
    </cofactor>
</comment>